<keyword evidence="10" id="KW-1185">Reference proteome</keyword>
<dbReference type="InterPro" id="IPR013249">
    <property type="entry name" value="RNA_pol_sigma70_r4_t2"/>
</dbReference>
<dbReference type="InterPro" id="IPR036388">
    <property type="entry name" value="WH-like_DNA-bd_sf"/>
</dbReference>
<evidence type="ECO:0000256" key="2">
    <source>
        <dbReference type="ARBA" id="ARBA00023015"/>
    </source>
</evidence>
<dbReference type="SUPFAM" id="SSF88659">
    <property type="entry name" value="Sigma3 and sigma4 domains of RNA polymerase sigma factors"/>
    <property type="match status" value="1"/>
</dbReference>
<organism evidence="9 10">
    <name type="scientific">Cytobacillus eiseniae</name>
    <dbReference type="NCBI Taxonomy" id="762947"/>
    <lineage>
        <taxon>Bacteria</taxon>
        <taxon>Bacillati</taxon>
        <taxon>Bacillota</taxon>
        <taxon>Bacilli</taxon>
        <taxon>Bacillales</taxon>
        <taxon>Bacillaceae</taxon>
        <taxon>Cytobacillus</taxon>
    </lineage>
</organism>
<keyword evidence="5 6" id="KW-0804">Transcription</keyword>
<dbReference type="InterPro" id="IPR013325">
    <property type="entry name" value="RNA_pol_sigma_r2"/>
</dbReference>
<dbReference type="Pfam" id="PF04542">
    <property type="entry name" value="Sigma70_r2"/>
    <property type="match status" value="1"/>
</dbReference>
<feature type="domain" description="RNA polymerase sigma factor 70 region 4 type 2" evidence="8">
    <location>
        <begin position="108"/>
        <end position="159"/>
    </location>
</feature>
<dbReference type="InterPro" id="IPR000838">
    <property type="entry name" value="RNA_pol_sigma70_ECF_CS"/>
</dbReference>
<dbReference type="Gene3D" id="1.10.10.10">
    <property type="entry name" value="Winged helix-like DNA-binding domain superfamily/Winged helix DNA-binding domain"/>
    <property type="match status" value="1"/>
</dbReference>
<evidence type="ECO:0000313" key="10">
    <source>
        <dbReference type="Proteomes" id="UP001519293"/>
    </source>
</evidence>
<evidence type="ECO:0000256" key="5">
    <source>
        <dbReference type="ARBA" id="ARBA00023163"/>
    </source>
</evidence>
<gene>
    <name evidence="9" type="ORF">J2Z40_000433</name>
</gene>
<evidence type="ECO:0000313" key="9">
    <source>
        <dbReference type="EMBL" id="MBP2239880.1"/>
    </source>
</evidence>
<keyword evidence="4 6" id="KW-0238">DNA-binding</keyword>
<evidence type="ECO:0000259" key="7">
    <source>
        <dbReference type="Pfam" id="PF04542"/>
    </source>
</evidence>
<evidence type="ECO:0000259" key="8">
    <source>
        <dbReference type="Pfam" id="PF08281"/>
    </source>
</evidence>
<evidence type="ECO:0000256" key="1">
    <source>
        <dbReference type="ARBA" id="ARBA00010641"/>
    </source>
</evidence>
<evidence type="ECO:0000256" key="6">
    <source>
        <dbReference type="RuleBase" id="RU000716"/>
    </source>
</evidence>
<dbReference type="Pfam" id="PF08281">
    <property type="entry name" value="Sigma70_r4_2"/>
    <property type="match status" value="1"/>
</dbReference>
<evidence type="ECO:0000256" key="3">
    <source>
        <dbReference type="ARBA" id="ARBA00023082"/>
    </source>
</evidence>
<keyword evidence="3 6" id="KW-0731">Sigma factor</keyword>
<evidence type="ECO:0000256" key="4">
    <source>
        <dbReference type="ARBA" id="ARBA00023125"/>
    </source>
</evidence>
<dbReference type="PROSITE" id="PS01063">
    <property type="entry name" value="SIGMA70_ECF"/>
    <property type="match status" value="1"/>
</dbReference>
<proteinExistence type="inferred from homology"/>
<name>A0ABS4RBZ3_9BACI</name>
<feature type="domain" description="RNA polymerase sigma-70 region 2" evidence="7">
    <location>
        <begin position="11"/>
        <end position="76"/>
    </location>
</feature>
<keyword evidence="2 6" id="KW-0805">Transcription regulation</keyword>
<accession>A0ABS4RBZ3</accession>
<dbReference type="NCBIfam" id="TIGR02937">
    <property type="entry name" value="sigma70-ECF"/>
    <property type="match status" value="1"/>
</dbReference>
<sequence>MDDKQEITEWFHDYSDDILNFLIYYTGRVDVEDLVQEVYIRAFRRIHTFNRLSRPKTWLFTIARNIAIDEMRKEKKEKDKQQKFAHYQVHHEIKSPEDIYRLTETNKEIYQTIQTLKQSYRDVLILKGIKEMSSKETAEILNWSENKVRVTYNRGLKALENRIGGLSDES</sequence>
<reference evidence="9 10" key="1">
    <citation type="submission" date="2021-03" db="EMBL/GenBank/DDBJ databases">
        <title>Genomic Encyclopedia of Type Strains, Phase IV (KMG-IV): sequencing the most valuable type-strain genomes for metagenomic binning, comparative biology and taxonomic classification.</title>
        <authorList>
            <person name="Goeker M."/>
        </authorList>
    </citation>
    <scope>NUCLEOTIDE SEQUENCE [LARGE SCALE GENOMIC DNA]</scope>
    <source>
        <strain evidence="9 10">DSM 26675</strain>
    </source>
</reference>
<dbReference type="Gene3D" id="1.10.1740.10">
    <property type="match status" value="1"/>
</dbReference>
<comment type="caution">
    <text evidence="9">The sequence shown here is derived from an EMBL/GenBank/DDBJ whole genome shotgun (WGS) entry which is preliminary data.</text>
</comment>
<dbReference type="InterPro" id="IPR013324">
    <property type="entry name" value="RNA_pol_sigma_r3/r4-like"/>
</dbReference>
<dbReference type="PANTHER" id="PTHR43133:SF60">
    <property type="entry name" value="RNA POLYMERASE SIGMA FACTOR SIGV"/>
    <property type="match status" value="1"/>
</dbReference>
<dbReference type="PANTHER" id="PTHR43133">
    <property type="entry name" value="RNA POLYMERASE ECF-TYPE SIGMA FACTO"/>
    <property type="match status" value="1"/>
</dbReference>
<protein>
    <recommendedName>
        <fullName evidence="6">RNA polymerase sigma factor</fullName>
    </recommendedName>
</protein>
<dbReference type="EMBL" id="JAGIKZ010000001">
    <property type="protein sequence ID" value="MBP2239880.1"/>
    <property type="molecule type" value="Genomic_DNA"/>
</dbReference>
<dbReference type="InterPro" id="IPR039425">
    <property type="entry name" value="RNA_pol_sigma-70-like"/>
</dbReference>
<comment type="similarity">
    <text evidence="1 6">Belongs to the sigma-70 factor family. ECF subfamily.</text>
</comment>
<dbReference type="RefSeq" id="WP_066394125.1">
    <property type="nucleotide sequence ID" value="NZ_JAGIKZ010000001.1"/>
</dbReference>
<dbReference type="SUPFAM" id="SSF88946">
    <property type="entry name" value="Sigma2 domain of RNA polymerase sigma factors"/>
    <property type="match status" value="1"/>
</dbReference>
<dbReference type="InterPro" id="IPR014284">
    <property type="entry name" value="RNA_pol_sigma-70_dom"/>
</dbReference>
<dbReference type="InterPro" id="IPR007627">
    <property type="entry name" value="RNA_pol_sigma70_r2"/>
</dbReference>
<dbReference type="Proteomes" id="UP001519293">
    <property type="component" value="Unassembled WGS sequence"/>
</dbReference>